<sequence length="94" mass="10375">MDPAPTTANLTSSLKILLCGGQGKLLLSIQAWNTELDWSRLSSLRHLIEMILVVHYMVAERLSAALQTLPRWKGANKVKSSGANLQEIPNGLMY</sequence>
<organism evidence="1">
    <name type="scientific">Picea sitchensis</name>
    <name type="common">Sitka spruce</name>
    <name type="synonym">Pinus sitchensis</name>
    <dbReference type="NCBI Taxonomy" id="3332"/>
    <lineage>
        <taxon>Eukaryota</taxon>
        <taxon>Viridiplantae</taxon>
        <taxon>Streptophyta</taxon>
        <taxon>Embryophyta</taxon>
        <taxon>Tracheophyta</taxon>
        <taxon>Spermatophyta</taxon>
        <taxon>Pinopsida</taxon>
        <taxon>Pinidae</taxon>
        <taxon>Conifers I</taxon>
        <taxon>Pinales</taxon>
        <taxon>Pinaceae</taxon>
        <taxon>Picea</taxon>
    </lineage>
</organism>
<evidence type="ECO:0000313" key="1">
    <source>
        <dbReference type="EMBL" id="ABK24886.1"/>
    </source>
</evidence>
<name>A9NW75_PICSI</name>
<reference evidence="1" key="1">
    <citation type="journal article" date="2008" name="BMC Genomics">
        <title>A conifer genomics resource of 200,000 spruce (Picea spp.) ESTs and 6,464 high-quality, sequence-finished full-length cDNAs for Sitka spruce (Picea sitchensis).</title>
        <authorList>
            <person name="Ralph S.G."/>
            <person name="Chun H.J."/>
            <person name="Kolosova N."/>
            <person name="Cooper D."/>
            <person name="Oddy C."/>
            <person name="Ritland C.E."/>
            <person name="Kirkpatrick R."/>
            <person name="Moore R."/>
            <person name="Barber S."/>
            <person name="Holt R.A."/>
            <person name="Jones S.J."/>
            <person name="Marra M.A."/>
            <person name="Douglas C.J."/>
            <person name="Ritland K."/>
            <person name="Bohlmann J."/>
        </authorList>
    </citation>
    <scope>NUCLEOTIDE SEQUENCE</scope>
    <source>
        <tissue evidence="1">Bark</tissue>
    </source>
</reference>
<protein>
    <submittedName>
        <fullName evidence="1">Uncharacterized protein</fullName>
    </submittedName>
</protein>
<proteinExistence type="evidence at transcript level"/>
<dbReference type="EMBL" id="EF085583">
    <property type="protein sequence ID" value="ABK24886.1"/>
    <property type="molecule type" value="mRNA"/>
</dbReference>
<dbReference type="AlphaFoldDB" id="A9NW75"/>
<accession>A9NW75</accession>